<evidence type="ECO:0000313" key="1">
    <source>
        <dbReference type="EMBL" id="PQJ13111.1"/>
    </source>
</evidence>
<evidence type="ECO:0008006" key="3">
    <source>
        <dbReference type="Google" id="ProtNLM"/>
    </source>
</evidence>
<reference evidence="1 2" key="1">
    <citation type="submission" date="2018-01" db="EMBL/GenBank/DDBJ databases">
        <title>A novel member of the phylum Bacteroidetes isolated from glacier ice.</title>
        <authorList>
            <person name="Liu Q."/>
            <person name="Xin Y.-H."/>
        </authorList>
    </citation>
    <scope>NUCLEOTIDE SEQUENCE [LARGE SCALE GENOMIC DNA]</scope>
    <source>
        <strain evidence="1 2">RB1R16</strain>
    </source>
</reference>
<comment type="caution">
    <text evidence="1">The sequence shown here is derived from an EMBL/GenBank/DDBJ whole genome shotgun (WGS) entry which is preliminary data.</text>
</comment>
<keyword evidence="2" id="KW-1185">Reference proteome</keyword>
<organism evidence="1 2">
    <name type="scientific">Flavipsychrobacter stenotrophus</name>
    <dbReference type="NCBI Taxonomy" id="2077091"/>
    <lineage>
        <taxon>Bacteria</taxon>
        <taxon>Pseudomonadati</taxon>
        <taxon>Bacteroidota</taxon>
        <taxon>Chitinophagia</taxon>
        <taxon>Chitinophagales</taxon>
        <taxon>Chitinophagaceae</taxon>
        <taxon>Flavipsychrobacter</taxon>
    </lineage>
</organism>
<evidence type="ECO:0000313" key="2">
    <source>
        <dbReference type="Proteomes" id="UP000239872"/>
    </source>
</evidence>
<name>A0A2S7T2K6_9BACT</name>
<sequence length="542" mass="61158">MGEVVRKATKGEYSASIQDVYVNIFTRRLTVSGLEFWPDSTRKVAQQETGKHHIISVKLSVPRFQLDGVALWQLCLRKRLSVDHASIWNGKLLIVSTERIVDSSKIIKSEKQSPTLKQLLAGTIDIVSPDITFKYVGLDEKDRFTTSLKGGKAQLTDWLLDPEKEDTMHLLLAQKVVIDSASVVFDKRSMRYLIKAPNICFNTEQHTLKVNGLGVHPYVNRETFYKEVGHRATIWNTDIEYFELLNFNWLQMLHNQTLWASHLNMSAPKMDLFFSYLIPSHPSNMIAEDPPRVFLQLPLKICLGKINVDKGHIGYTEVNETSHREGTIYFDGIKATGDNLTNIDTVIEGKKQFVASAEGTLLGRSKVNATLTLTLTDLLGNFELKGHAVNISGQELRDPVEALAQVRIDSLNLKSMDLSIKGNQNYSESKLGMNYTDLKLELVRAKAPPTLKAKPVVSEVASLLFLYKQNPEPSIAPRTSSAYMTRDEMAPYLSLIIKNMRIAIKEMVVKHPDLVGTVTNDKDLKSQKRGFLRRVFGKRKSK</sequence>
<protein>
    <recommendedName>
        <fullName evidence="3">AsmA-like C-terminal domain-containing protein</fullName>
    </recommendedName>
</protein>
<proteinExistence type="predicted"/>
<dbReference type="Proteomes" id="UP000239872">
    <property type="component" value="Unassembled WGS sequence"/>
</dbReference>
<dbReference type="EMBL" id="PPSL01000001">
    <property type="protein sequence ID" value="PQJ13111.1"/>
    <property type="molecule type" value="Genomic_DNA"/>
</dbReference>
<gene>
    <name evidence="1" type="ORF">CJD36_005045</name>
</gene>
<accession>A0A2S7T2K6</accession>
<dbReference type="AlphaFoldDB" id="A0A2S7T2K6"/>